<dbReference type="SUPFAM" id="SSF110087">
    <property type="entry name" value="DR1885-like metal-binding protein"/>
    <property type="match status" value="1"/>
</dbReference>
<evidence type="ECO:0000313" key="3">
    <source>
        <dbReference type="Proteomes" id="UP000011863"/>
    </source>
</evidence>
<evidence type="ECO:0008006" key="4">
    <source>
        <dbReference type="Google" id="ProtNLM"/>
    </source>
</evidence>
<feature type="signal peptide" evidence="1">
    <location>
        <begin position="1"/>
        <end position="22"/>
    </location>
</feature>
<keyword evidence="1" id="KW-0732">Signal</keyword>
<reference evidence="2 3" key="1">
    <citation type="journal article" date="2013" name="Int. J. Syst. Evol. Microbiol.">
        <title>Ilumatobacter nonamiense sp. nov. and Ilumatobacter coccineum sp. nov., isolated from seashore sand.</title>
        <authorList>
            <person name="Matsumoto A."/>
            <person name="Kasai H."/>
            <person name="Matsuo Y."/>
            <person name="Shizuri Y."/>
            <person name="Ichikawa N."/>
            <person name="Fujita N."/>
            <person name="Omura S."/>
            <person name="Takahashi Y."/>
        </authorList>
    </citation>
    <scope>NUCLEOTIDE SEQUENCE [LARGE SCALE GENOMIC DNA]</scope>
    <source>
        <strain evidence="3">NBRC 103263 / KCTC 29153 / YM16-304</strain>
    </source>
</reference>
<dbReference type="KEGG" id="aym:YM304_40400"/>
<gene>
    <name evidence="2" type="ORF">YM304_40400</name>
</gene>
<sequence>MRFSNQILVATLVAATFGASCASDDDASPTTEIVVAGAPLTMSGPALVGAADGSLAVIGTLSNVTDRTIEVVGATSTVGGASFESETGSMNSVVIEPGDTLELELAGTHLVLDEAPNGTDTATITLELDIQDEFTFDAALETGGET</sequence>
<organism evidence="2 3">
    <name type="scientific">Ilumatobacter coccineus (strain NBRC 103263 / KCTC 29153 / YM16-304)</name>
    <dbReference type="NCBI Taxonomy" id="1313172"/>
    <lineage>
        <taxon>Bacteria</taxon>
        <taxon>Bacillati</taxon>
        <taxon>Actinomycetota</taxon>
        <taxon>Acidimicrobiia</taxon>
        <taxon>Acidimicrobiales</taxon>
        <taxon>Ilumatobacteraceae</taxon>
        <taxon>Ilumatobacter</taxon>
    </lineage>
</organism>
<dbReference type="RefSeq" id="WP_015443601.1">
    <property type="nucleotide sequence ID" value="NC_020520.1"/>
</dbReference>
<accession>A0A6C7E9M0</accession>
<dbReference type="InterPro" id="IPR036182">
    <property type="entry name" value="PCuAC_sf"/>
</dbReference>
<dbReference type="AlphaFoldDB" id="A0A6C7E9M0"/>
<evidence type="ECO:0000313" key="2">
    <source>
        <dbReference type="EMBL" id="BAN04354.1"/>
    </source>
</evidence>
<proteinExistence type="predicted"/>
<name>A0A6C7E9M0_ILUCY</name>
<protein>
    <recommendedName>
        <fullName evidence="4">Copper chaperone PCu(A)C</fullName>
    </recommendedName>
</protein>
<feature type="chain" id="PRO_5038446639" description="Copper chaperone PCu(A)C" evidence="1">
    <location>
        <begin position="23"/>
        <end position="146"/>
    </location>
</feature>
<dbReference type="Proteomes" id="UP000011863">
    <property type="component" value="Chromosome"/>
</dbReference>
<evidence type="ECO:0000256" key="1">
    <source>
        <dbReference type="SAM" id="SignalP"/>
    </source>
</evidence>
<dbReference type="EMBL" id="AP012057">
    <property type="protein sequence ID" value="BAN04354.1"/>
    <property type="molecule type" value="Genomic_DNA"/>
</dbReference>
<dbReference type="PROSITE" id="PS51257">
    <property type="entry name" value="PROKAR_LIPOPROTEIN"/>
    <property type="match status" value="1"/>
</dbReference>
<keyword evidence="3" id="KW-1185">Reference proteome</keyword>